<evidence type="ECO:0000256" key="8">
    <source>
        <dbReference type="ARBA" id="ARBA00022771"/>
    </source>
</evidence>
<evidence type="ECO:0000256" key="7">
    <source>
        <dbReference type="ARBA" id="ARBA00022763"/>
    </source>
</evidence>
<comment type="subcellular location">
    <subcellularLocation>
        <location evidence="2 17">Nucleus</location>
    </subcellularLocation>
</comment>
<comment type="cofactor">
    <cofactor evidence="17">
        <name>Mg(2+)</name>
        <dbReference type="ChEBI" id="CHEBI:18420"/>
    </cofactor>
    <cofactor evidence="17">
        <name>Mn(2+)</name>
        <dbReference type="ChEBI" id="CHEBI:29035"/>
    </cofactor>
</comment>
<dbReference type="GO" id="GO:0005634">
    <property type="term" value="C:nucleus"/>
    <property type="evidence" value="ECO:0007669"/>
    <property type="project" value="UniProtKB-SubCell"/>
</dbReference>
<evidence type="ECO:0000256" key="4">
    <source>
        <dbReference type="ARBA" id="ARBA00022722"/>
    </source>
</evidence>
<keyword evidence="5 17" id="KW-0479">Metal-binding</keyword>
<dbReference type="SMART" id="SM00990">
    <property type="entry name" value="VRR_NUC"/>
    <property type="match status" value="1"/>
</dbReference>
<feature type="region of interest" description="Disordered" evidence="18">
    <location>
        <begin position="1"/>
        <end position="21"/>
    </location>
</feature>
<feature type="compositionally biased region" description="Basic and acidic residues" evidence="18">
    <location>
        <begin position="51"/>
        <end position="62"/>
    </location>
</feature>
<comment type="catalytic activity">
    <reaction evidence="1 17">
        <text>Hydrolytically removes 5'-nucleotides successively from the 3'-hydroxy termini of 3'-hydroxy-terminated oligonucleotides.</text>
        <dbReference type="EC" id="3.1.4.1"/>
    </reaction>
</comment>
<dbReference type="PANTHER" id="PTHR15749:SF4">
    <property type="entry name" value="FANCONI-ASSOCIATED NUCLEASE 1"/>
    <property type="match status" value="1"/>
</dbReference>
<feature type="compositionally biased region" description="Basic residues" evidence="18">
    <location>
        <begin position="1"/>
        <end position="16"/>
    </location>
</feature>
<evidence type="ECO:0000256" key="15">
    <source>
        <dbReference type="ARBA" id="ARBA00023211"/>
    </source>
</evidence>
<dbReference type="GO" id="GO:0008270">
    <property type="term" value="F:zinc ion binding"/>
    <property type="evidence" value="ECO:0007669"/>
    <property type="project" value="UniProtKB-KW"/>
</dbReference>
<keyword evidence="12 17" id="KW-0460">Magnesium</keyword>
<proteinExistence type="inferred from homology"/>
<keyword evidence="11" id="KW-0269">Exonuclease</keyword>
<keyword evidence="4 17" id="KW-0540">Nuclease</keyword>
<evidence type="ECO:0000259" key="19">
    <source>
        <dbReference type="SMART" id="SM00990"/>
    </source>
</evidence>
<evidence type="ECO:0000256" key="11">
    <source>
        <dbReference type="ARBA" id="ARBA00022839"/>
    </source>
</evidence>
<evidence type="ECO:0000313" key="20">
    <source>
        <dbReference type="EMBL" id="RMX45403.1"/>
    </source>
</evidence>
<comment type="function">
    <text evidence="17">Nuclease required for the repair of DNA interstrand cross-links (ICL). Acts as a 5'-3' exonuclease that anchors at a cut end of DNA and cleaves DNA successively at every third nucleotide, allowing to excise an ICL from one strand through flanking incisions.</text>
</comment>
<keyword evidence="8" id="KW-0863">Zinc-finger</keyword>
<feature type="region of interest" description="Disordered" evidence="18">
    <location>
        <begin position="41"/>
        <end position="83"/>
    </location>
</feature>
<evidence type="ECO:0000256" key="6">
    <source>
        <dbReference type="ARBA" id="ARBA00022759"/>
    </source>
</evidence>
<keyword evidence="10" id="KW-0862">Zinc</keyword>
<keyword evidence="16 17" id="KW-0539">Nucleus</keyword>
<dbReference type="AlphaFoldDB" id="A0A3M6TVG6"/>
<dbReference type="InterPro" id="IPR014883">
    <property type="entry name" value="VRR_NUC"/>
</dbReference>
<evidence type="ECO:0000256" key="17">
    <source>
        <dbReference type="RuleBase" id="RU365033"/>
    </source>
</evidence>
<feature type="domain" description="VRR-NUC" evidence="19">
    <location>
        <begin position="831"/>
        <end position="946"/>
    </location>
</feature>
<accession>A0A3M6TVG6</accession>
<sequence length="956" mass="107990">MNRKRTRLSLSRRKKTKISEVEDMKSELCGRDGNSEIVVFPPDENPVIESKQNHAEAKDSQSNKKIKSSGKTKETTGVNCMDNNNGNPANKRIATWFLKPCSPKSVSCPLCGKLAILSKINQHLDSNCKLHLALLIAEDCTANELAGAHSCSPCSSDYSAKEVLKPSYQNADRKENRSECYKPCVKSPESRDENLALEGVSSILKPANERNDFIPLKKMSRKMDSKKQSPFAMDEESYIESSSDCDQGTACQEPCDTFATLSREGKSIHNDGNDPNEVQASNINLTEDVSENSKEKEDKDHEPYYLANFKLVVNNVLSNKDDRQLFNEEDNGIIDAFNVMSSEEQKLYIRLFQRKHGWFRCSKLEYLRISNNLTPILKSLAEKGFLEDESHLRDLREALNLSAAPDLKLLVKTLHISSKSVGQKGGTKEDTIEMIVNHAENQKTLFGSSKAVVLKRVKQALGCCVRLAAYPKDVFSRLLLLFSMNVIPDDEDSSNNGQAQQLSTLYLANIGKVVYPAYVIDRPTPVFHSRDSLIQFSEAYQHKYEMLVALENKNFEQAYIYYPEASKKFDDILAKLKNCSEISAALLPGHLRCFTAEWAITKMCYYGVELLQKWRKYDEAVNQLESLLQQDIFCFDSRGRWYDRLALNLHQHLKQPEKAMQVIREALLDPHVRFGRRLALIQRAKRILSSPAFTKGKKKKCEDYGDLELIEPDSSKSITISGTRCAELGVFIAPEIDQDGQVIDGTTTFCAVEEYALSYYRQKGFDQGIHGEGSTFSSLYILYMWDIIFASGIPDVFRSPFQAAPLDFCYDAFYESRKEIIDKRLEEISITSVEKLQDILSKAWNDYEGQVCAGISWDRFTSVEQAKQLVACLGGQIMSGIFTRFAQGYRYCRAGMPDLVVWNSSTLDYMISEVKGPGDKLSTKQLIWLDVLQSLGANVEVCYVTDVGAKRLKVSK</sequence>
<evidence type="ECO:0000256" key="12">
    <source>
        <dbReference type="ARBA" id="ARBA00022842"/>
    </source>
</evidence>
<keyword evidence="21" id="KW-1185">Reference proteome</keyword>
<dbReference type="OrthoDB" id="76364at2759"/>
<evidence type="ECO:0000256" key="2">
    <source>
        <dbReference type="ARBA" id="ARBA00004123"/>
    </source>
</evidence>
<dbReference type="EC" id="3.1.4.1" evidence="17"/>
<organism evidence="20 21">
    <name type="scientific">Pocillopora damicornis</name>
    <name type="common">Cauliflower coral</name>
    <name type="synonym">Millepora damicornis</name>
    <dbReference type="NCBI Taxonomy" id="46731"/>
    <lineage>
        <taxon>Eukaryota</taxon>
        <taxon>Metazoa</taxon>
        <taxon>Cnidaria</taxon>
        <taxon>Anthozoa</taxon>
        <taxon>Hexacorallia</taxon>
        <taxon>Scleractinia</taxon>
        <taxon>Astrocoeniina</taxon>
        <taxon>Pocilloporidae</taxon>
        <taxon>Pocillopora</taxon>
    </lineage>
</organism>
<comment type="caution">
    <text evidence="20">The sequence shown here is derived from an EMBL/GenBank/DDBJ whole genome shotgun (WGS) entry which is preliminary data.</text>
</comment>
<dbReference type="GO" id="GO:0017108">
    <property type="term" value="F:5'-flap endonuclease activity"/>
    <property type="evidence" value="ECO:0007669"/>
    <property type="project" value="TreeGrafter"/>
</dbReference>
<dbReference type="Pfam" id="PF08774">
    <property type="entry name" value="VRR_NUC"/>
    <property type="match status" value="1"/>
</dbReference>
<dbReference type="InterPro" id="IPR049126">
    <property type="entry name" value="FAN1-like_TPR"/>
</dbReference>
<dbReference type="Pfam" id="PF21170">
    <property type="entry name" value="FAN1_TPR"/>
    <property type="match status" value="1"/>
</dbReference>
<name>A0A3M6TVG6_POCDA</name>
<evidence type="ECO:0000256" key="9">
    <source>
        <dbReference type="ARBA" id="ARBA00022801"/>
    </source>
</evidence>
<dbReference type="STRING" id="46731.A0A3M6TVG6"/>
<dbReference type="InterPro" id="IPR033315">
    <property type="entry name" value="Fan1-like"/>
</dbReference>
<evidence type="ECO:0000256" key="14">
    <source>
        <dbReference type="ARBA" id="ARBA00023204"/>
    </source>
</evidence>
<dbReference type="EMBL" id="RCHS01002836">
    <property type="protein sequence ID" value="RMX45403.1"/>
    <property type="molecule type" value="Genomic_DNA"/>
</dbReference>
<evidence type="ECO:0000256" key="1">
    <source>
        <dbReference type="ARBA" id="ARBA00000983"/>
    </source>
</evidence>
<evidence type="ECO:0000256" key="13">
    <source>
        <dbReference type="ARBA" id="ARBA00023054"/>
    </source>
</evidence>
<reference evidence="20 21" key="1">
    <citation type="journal article" date="2018" name="Sci. Rep.">
        <title>Comparative analysis of the Pocillopora damicornis genome highlights role of immune system in coral evolution.</title>
        <authorList>
            <person name="Cunning R."/>
            <person name="Bay R.A."/>
            <person name="Gillette P."/>
            <person name="Baker A.C."/>
            <person name="Traylor-Knowles N."/>
        </authorList>
    </citation>
    <scope>NUCLEOTIDE SEQUENCE [LARGE SCALE GENOMIC DNA]</scope>
    <source>
        <strain evidence="20">RSMAS</strain>
        <tissue evidence="20">Whole animal</tissue>
    </source>
</reference>
<evidence type="ECO:0000256" key="18">
    <source>
        <dbReference type="SAM" id="MobiDB-lite"/>
    </source>
</evidence>
<protein>
    <recommendedName>
        <fullName evidence="17">Fanconi-associated nuclease</fullName>
        <ecNumber evidence="17">3.1.4.1</ecNumber>
    </recommendedName>
</protein>
<comment type="similarity">
    <text evidence="3 17">Belongs to the FAN1 family.</text>
</comment>
<keyword evidence="9 17" id="KW-0378">Hydrolase</keyword>
<evidence type="ECO:0000256" key="10">
    <source>
        <dbReference type="ARBA" id="ARBA00022833"/>
    </source>
</evidence>
<dbReference type="InterPro" id="IPR011856">
    <property type="entry name" value="tRNA_endonuc-like_dom_sf"/>
</dbReference>
<dbReference type="InterPro" id="IPR049125">
    <property type="entry name" value="FAN1-like_WH"/>
</dbReference>
<keyword evidence="15 17" id="KW-0464">Manganese</keyword>
<dbReference type="GO" id="GO:0036297">
    <property type="term" value="P:interstrand cross-link repair"/>
    <property type="evidence" value="ECO:0007669"/>
    <property type="project" value="InterPro"/>
</dbReference>
<dbReference type="GO" id="GO:0008409">
    <property type="term" value="F:5'-3' exonuclease activity"/>
    <property type="evidence" value="ECO:0007669"/>
    <property type="project" value="TreeGrafter"/>
</dbReference>
<keyword evidence="6" id="KW-0255">Endonuclease</keyword>
<dbReference type="Pfam" id="PF21315">
    <property type="entry name" value="FAN1_HTH"/>
    <property type="match status" value="1"/>
</dbReference>
<keyword evidence="7 17" id="KW-0227">DNA damage</keyword>
<dbReference type="GO" id="GO:0004528">
    <property type="term" value="F:phosphodiesterase I activity"/>
    <property type="evidence" value="ECO:0007669"/>
    <property type="project" value="UniProtKB-EC"/>
</dbReference>
<evidence type="ECO:0000256" key="3">
    <source>
        <dbReference type="ARBA" id="ARBA00005533"/>
    </source>
</evidence>
<dbReference type="Gene3D" id="3.40.1350.10">
    <property type="match status" value="1"/>
</dbReference>
<keyword evidence="13" id="KW-0175">Coiled coil</keyword>
<dbReference type="CDD" id="cd22326">
    <property type="entry name" value="FAN1-like"/>
    <property type="match status" value="1"/>
</dbReference>
<dbReference type="PANTHER" id="PTHR15749">
    <property type="entry name" value="FANCONI-ASSOCIATED NUCLEASE 1"/>
    <property type="match status" value="1"/>
</dbReference>
<gene>
    <name evidence="20" type="ORF">pdam_00000874</name>
</gene>
<evidence type="ECO:0000256" key="5">
    <source>
        <dbReference type="ARBA" id="ARBA00022723"/>
    </source>
</evidence>
<dbReference type="Proteomes" id="UP000275408">
    <property type="component" value="Unassembled WGS sequence"/>
</dbReference>
<dbReference type="GO" id="GO:0070336">
    <property type="term" value="F:flap-structured DNA binding"/>
    <property type="evidence" value="ECO:0007669"/>
    <property type="project" value="TreeGrafter"/>
</dbReference>
<evidence type="ECO:0000256" key="16">
    <source>
        <dbReference type="ARBA" id="ARBA00023242"/>
    </source>
</evidence>
<dbReference type="FunFam" id="3.40.1350.10:FF:000004">
    <property type="entry name" value="Fanconi-associated nuclease"/>
    <property type="match status" value="1"/>
</dbReference>
<dbReference type="InterPro" id="IPR049132">
    <property type="entry name" value="FAN1-like_euk"/>
</dbReference>
<evidence type="ECO:0000313" key="21">
    <source>
        <dbReference type="Proteomes" id="UP000275408"/>
    </source>
</evidence>
<keyword evidence="14 17" id="KW-0234">DNA repair</keyword>